<sequence length="217" mass="24814">MARRVNYLEGHVLRSHVLGKSLGNDWSGRIAFVGVHGTGRNTLCERFGRLSDGEIKRCERRAYRELIIDHSKLRTDFATQGKACLAMDVIYFPEDGVQRDYKEIVKYLDSIVLMIDITEEEAGLLDVTSLLAKLMKSSSKKRHPYILVGNKKDVCIAEDRSHEGGYKVKNYYEDGDNIANKIGAKRYFECSAKRNLYCLPLALYVLQNFIQKPDLRT</sequence>
<evidence type="ECO:0000313" key="1">
    <source>
        <dbReference type="EMBL" id="GFR30737.1"/>
    </source>
</evidence>
<name>A0A8X6HVB1_TRICU</name>
<proteinExistence type="predicted"/>
<dbReference type="GO" id="GO:0003924">
    <property type="term" value="F:GTPase activity"/>
    <property type="evidence" value="ECO:0007669"/>
    <property type="project" value="InterPro"/>
</dbReference>
<accession>A0A8X6HVB1</accession>
<evidence type="ECO:0000313" key="2">
    <source>
        <dbReference type="Proteomes" id="UP000887116"/>
    </source>
</evidence>
<dbReference type="EMBL" id="BMAO01009421">
    <property type="protein sequence ID" value="GFR30737.1"/>
    <property type="molecule type" value="Genomic_DNA"/>
</dbReference>
<comment type="caution">
    <text evidence="1">The sequence shown here is derived from an EMBL/GenBank/DDBJ whole genome shotgun (WGS) entry which is preliminary data.</text>
</comment>
<gene>
    <name evidence="1" type="ORF">TNCT_477721</name>
</gene>
<dbReference type="Pfam" id="PF00071">
    <property type="entry name" value="Ras"/>
    <property type="match status" value="1"/>
</dbReference>
<reference evidence="1" key="1">
    <citation type="submission" date="2020-07" db="EMBL/GenBank/DDBJ databases">
        <title>Multicomponent nature underlies the extraordinary mechanical properties of spider dragline silk.</title>
        <authorList>
            <person name="Kono N."/>
            <person name="Nakamura H."/>
            <person name="Mori M."/>
            <person name="Yoshida Y."/>
            <person name="Ohtoshi R."/>
            <person name="Malay A.D."/>
            <person name="Moran D.A.P."/>
            <person name="Tomita M."/>
            <person name="Numata K."/>
            <person name="Arakawa K."/>
        </authorList>
    </citation>
    <scope>NUCLEOTIDE SEQUENCE</scope>
</reference>
<dbReference type="GO" id="GO:0005525">
    <property type="term" value="F:GTP binding"/>
    <property type="evidence" value="ECO:0007669"/>
    <property type="project" value="InterPro"/>
</dbReference>
<keyword evidence="2" id="KW-1185">Reference proteome</keyword>
<organism evidence="1 2">
    <name type="scientific">Trichonephila clavata</name>
    <name type="common">Joro spider</name>
    <name type="synonym">Nephila clavata</name>
    <dbReference type="NCBI Taxonomy" id="2740835"/>
    <lineage>
        <taxon>Eukaryota</taxon>
        <taxon>Metazoa</taxon>
        <taxon>Ecdysozoa</taxon>
        <taxon>Arthropoda</taxon>
        <taxon>Chelicerata</taxon>
        <taxon>Arachnida</taxon>
        <taxon>Araneae</taxon>
        <taxon>Araneomorphae</taxon>
        <taxon>Entelegynae</taxon>
        <taxon>Araneoidea</taxon>
        <taxon>Nephilidae</taxon>
        <taxon>Trichonephila</taxon>
    </lineage>
</organism>
<dbReference type="InterPro" id="IPR001806">
    <property type="entry name" value="Small_GTPase"/>
</dbReference>
<dbReference type="InterPro" id="IPR027417">
    <property type="entry name" value="P-loop_NTPase"/>
</dbReference>
<dbReference type="OrthoDB" id="8830751at2759"/>
<dbReference type="AlphaFoldDB" id="A0A8X6HVB1"/>
<dbReference type="SUPFAM" id="SSF52540">
    <property type="entry name" value="P-loop containing nucleoside triphosphate hydrolases"/>
    <property type="match status" value="1"/>
</dbReference>
<dbReference type="Gene3D" id="3.40.50.300">
    <property type="entry name" value="P-loop containing nucleotide triphosphate hydrolases"/>
    <property type="match status" value="1"/>
</dbReference>
<dbReference type="Proteomes" id="UP000887116">
    <property type="component" value="Unassembled WGS sequence"/>
</dbReference>
<protein>
    <submittedName>
        <fullName evidence="1">Uncharacterized protein</fullName>
    </submittedName>
</protein>